<accession>A0ABY9JMS2</accession>
<dbReference type="Gene3D" id="3.40.630.10">
    <property type="entry name" value="Zn peptidases"/>
    <property type="match status" value="1"/>
</dbReference>
<evidence type="ECO:0000313" key="3">
    <source>
        <dbReference type="Proteomes" id="UP001224433"/>
    </source>
</evidence>
<gene>
    <name evidence="2" type="ORF">P8A20_32770</name>
</gene>
<name>A0ABY9JMS2_9ACTN</name>
<dbReference type="Proteomes" id="UP001224433">
    <property type="component" value="Chromosome"/>
</dbReference>
<dbReference type="PANTHER" id="PTHR30575">
    <property type="entry name" value="PEPTIDASE M20"/>
    <property type="match status" value="1"/>
</dbReference>
<dbReference type="InterPro" id="IPR002933">
    <property type="entry name" value="Peptidase_M20"/>
</dbReference>
<dbReference type="Gene3D" id="3.30.70.360">
    <property type="match status" value="1"/>
</dbReference>
<comment type="similarity">
    <text evidence="1">Belongs to the peptidase M20A family.</text>
</comment>
<dbReference type="RefSeq" id="WP_147962606.1">
    <property type="nucleotide sequence ID" value="NZ_CP120983.1"/>
</dbReference>
<dbReference type="InterPro" id="IPR017144">
    <property type="entry name" value="Xaa-Arg_dipeptidase"/>
</dbReference>
<dbReference type="PIRSF" id="PIRSF037226">
    <property type="entry name" value="Amidohydrolase_ACY1L2_prd"/>
    <property type="match status" value="1"/>
</dbReference>
<dbReference type="InterPro" id="IPR017439">
    <property type="entry name" value="Amidohydrolase"/>
</dbReference>
<dbReference type="NCBIfam" id="TIGR01891">
    <property type="entry name" value="amidohydrolases"/>
    <property type="match status" value="1"/>
</dbReference>
<dbReference type="InterPro" id="IPR036264">
    <property type="entry name" value="Bact_exopeptidase_dim_dom"/>
</dbReference>
<evidence type="ECO:0000313" key="2">
    <source>
        <dbReference type="EMBL" id="WLQ68049.1"/>
    </source>
</evidence>
<sequence>MNPRSIIERRIRTAERGLVDLSHRIHAHPELAFEEVRASDWVARHLSEAGFEVEHGCYGLPTAVRATVGSGPLHIAVCAEYDALPQIGHACGHNVIAAAAVGAGLGLAGLADDLGITLTVLGTPAEEGGGGKVLMLERGAFDGLDAAMMVHPAAAEMDAMPGSAVSMFDVSYRGRPAHAGAYPERGLNAADAMTVAQVAIGLMRQQTTRGDRVQGIVTEAGSAANIIPEASRGRWVVRSDTLSELAPLTARVQRCFEAGALATGCDLSIAPAGPDYADLRPDPRLLALYRSNAEALGRTFADLPGGAAVGAATDMGNVSHVVPTIHPMLGLDCAPAVNHQPEFTAACITPAADRAVVEGAIAMAWTAADLAASSRTGRS</sequence>
<dbReference type="InterPro" id="IPR052030">
    <property type="entry name" value="Peptidase_M20/M20A_hydrolases"/>
</dbReference>
<dbReference type="PANTHER" id="PTHR30575:SF0">
    <property type="entry name" value="XAA-ARG DIPEPTIDASE"/>
    <property type="match status" value="1"/>
</dbReference>
<dbReference type="CDD" id="cd05672">
    <property type="entry name" value="M20_ACY1L2-like"/>
    <property type="match status" value="1"/>
</dbReference>
<dbReference type="EMBL" id="CP120983">
    <property type="protein sequence ID" value="WLQ68049.1"/>
    <property type="molecule type" value="Genomic_DNA"/>
</dbReference>
<dbReference type="Pfam" id="PF01546">
    <property type="entry name" value="Peptidase_M20"/>
    <property type="match status" value="1"/>
</dbReference>
<proteinExistence type="inferred from homology"/>
<organism evidence="2 3">
    <name type="scientific">Streptomyces glycanivorans</name>
    <dbReference type="NCBI Taxonomy" id="3033808"/>
    <lineage>
        <taxon>Bacteria</taxon>
        <taxon>Bacillati</taxon>
        <taxon>Actinomycetota</taxon>
        <taxon>Actinomycetes</taxon>
        <taxon>Kitasatosporales</taxon>
        <taxon>Streptomycetaceae</taxon>
        <taxon>Streptomyces</taxon>
    </lineage>
</organism>
<reference evidence="2 3" key="1">
    <citation type="submission" date="2023-03" db="EMBL/GenBank/DDBJ databases">
        <title>Isolation and description of six Streptomyces strains from soil environments, able to metabolize different microbial glucans.</title>
        <authorList>
            <person name="Widen T."/>
            <person name="Larsbrink J."/>
        </authorList>
    </citation>
    <scope>NUCLEOTIDE SEQUENCE [LARGE SCALE GENOMIC DNA]</scope>
    <source>
        <strain evidence="2 3">Alt3</strain>
    </source>
</reference>
<dbReference type="SUPFAM" id="SSF53187">
    <property type="entry name" value="Zn-dependent exopeptidases"/>
    <property type="match status" value="1"/>
</dbReference>
<protein>
    <recommendedName>
        <fullName evidence="1">Peptidase M20 domain-containing protein 2</fullName>
    </recommendedName>
</protein>
<keyword evidence="3" id="KW-1185">Reference proteome</keyword>
<evidence type="ECO:0000256" key="1">
    <source>
        <dbReference type="PIRNR" id="PIRNR037226"/>
    </source>
</evidence>
<dbReference type="SUPFAM" id="SSF55031">
    <property type="entry name" value="Bacterial exopeptidase dimerisation domain"/>
    <property type="match status" value="1"/>
</dbReference>